<name>A0A5C9A2K6_9GAMM</name>
<gene>
    <name evidence="1" type="ORF">FVW59_04240</name>
</gene>
<sequence>MSPALHNPQTDRLQRHTSALDDLILDVGTGRLRLGGVQASDEVPGLAVKLSQILRNARAQA</sequence>
<organism evidence="1 2">
    <name type="scientific">Parahaliea aestuarii</name>
    <dbReference type="NCBI Taxonomy" id="1852021"/>
    <lineage>
        <taxon>Bacteria</taxon>
        <taxon>Pseudomonadati</taxon>
        <taxon>Pseudomonadota</taxon>
        <taxon>Gammaproteobacteria</taxon>
        <taxon>Cellvibrionales</taxon>
        <taxon>Halieaceae</taxon>
        <taxon>Parahaliea</taxon>
    </lineage>
</organism>
<reference evidence="1 2" key="1">
    <citation type="submission" date="2019-08" db="EMBL/GenBank/DDBJ databases">
        <title>Parahaliea maris sp. nov., isolated from the surface seawater.</title>
        <authorList>
            <person name="Liu Y."/>
        </authorList>
    </citation>
    <scope>NUCLEOTIDE SEQUENCE [LARGE SCALE GENOMIC DNA]</scope>
    <source>
        <strain evidence="1 2">S2-26</strain>
    </source>
</reference>
<dbReference type="OrthoDB" id="9872515at2"/>
<comment type="caution">
    <text evidence="1">The sequence shown here is derived from an EMBL/GenBank/DDBJ whole genome shotgun (WGS) entry which is preliminary data.</text>
</comment>
<dbReference type="AlphaFoldDB" id="A0A5C9A2K6"/>
<dbReference type="Proteomes" id="UP000321933">
    <property type="component" value="Unassembled WGS sequence"/>
</dbReference>
<evidence type="ECO:0000313" key="1">
    <source>
        <dbReference type="EMBL" id="TXS95113.1"/>
    </source>
</evidence>
<proteinExistence type="predicted"/>
<dbReference type="EMBL" id="VRYZ01000001">
    <property type="protein sequence ID" value="TXS95113.1"/>
    <property type="molecule type" value="Genomic_DNA"/>
</dbReference>
<evidence type="ECO:0000313" key="2">
    <source>
        <dbReference type="Proteomes" id="UP000321933"/>
    </source>
</evidence>
<accession>A0A5C9A2K6</accession>
<protein>
    <submittedName>
        <fullName evidence="1">Uncharacterized protein</fullName>
    </submittedName>
</protein>
<dbReference type="RefSeq" id="WP_148062952.1">
    <property type="nucleotide sequence ID" value="NZ_VRYZ01000001.1"/>
</dbReference>
<keyword evidence="2" id="KW-1185">Reference proteome</keyword>